<organism evidence="1 2">
    <name type="scientific">Pseudoalteromonas rubra</name>
    <dbReference type="NCBI Taxonomy" id="43658"/>
    <lineage>
        <taxon>Bacteria</taxon>
        <taxon>Pseudomonadati</taxon>
        <taxon>Pseudomonadota</taxon>
        <taxon>Gammaproteobacteria</taxon>
        <taxon>Alteromonadales</taxon>
        <taxon>Pseudoalteromonadaceae</taxon>
        <taxon>Pseudoalteromonas</taxon>
    </lineage>
</organism>
<reference evidence="1 2" key="1">
    <citation type="journal article" date="2012" name="J. Bacteriol.">
        <title>Genome sequence of the cycloprodigiosin-producing bacterial strain Pseudoalteromonas rubra ATCC 29570(T).</title>
        <authorList>
            <person name="Xie B.B."/>
            <person name="Shu Y.L."/>
            <person name="Qin Q.L."/>
            <person name="Rong J.C."/>
            <person name="Zhang X.Y."/>
            <person name="Chen X.L."/>
            <person name="Zhou B.C."/>
            <person name="Zhang Y.Z."/>
        </authorList>
    </citation>
    <scope>NUCLEOTIDE SEQUENCE [LARGE SCALE GENOMIC DNA]</scope>
    <source>
        <strain evidence="1 2">DSM 6842</strain>
    </source>
</reference>
<accession>A0A8T0C8R1</accession>
<sequence>MVVASKNNKNNLVSFGYQKRGTSRAKKEGLRFVVANLA</sequence>
<gene>
    <name evidence="1" type="ORF">PRUB_a0892</name>
</gene>
<evidence type="ECO:0000313" key="1">
    <source>
        <dbReference type="EMBL" id="KAF7786355.1"/>
    </source>
</evidence>
<evidence type="ECO:0000313" key="2">
    <source>
        <dbReference type="Proteomes" id="UP000016480"/>
    </source>
</evidence>
<dbReference type="Proteomes" id="UP000016480">
    <property type="component" value="Unassembled WGS sequence"/>
</dbReference>
<proteinExistence type="predicted"/>
<name>A0A8T0C8R1_9GAMM</name>
<dbReference type="AlphaFoldDB" id="A0A8T0C8R1"/>
<dbReference type="EMBL" id="AHCD03000035">
    <property type="protein sequence ID" value="KAF7786355.1"/>
    <property type="molecule type" value="Genomic_DNA"/>
</dbReference>
<comment type="caution">
    <text evidence="1">The sequence shown here is derived from an EMBL/GenBank/DDBJ whole genome shotgun (WGS) entry which is preliminary data.</text>
</comment>
<protein>
    <submittedName>
        <fullName evidence="1">Uncharacterized protein</fullName>
    </submittedName>
</protein>